<dbReference type="InterPro" id="IPR013656">
    <property type="entry name" value="PAS_4"/>
</dbReference>
<evidence type="ECO:0000313" key="6">
    <source>
        <dbReference type="EMBL" id="GGY04933.1"/>
    </source>
</evidence>
<dbReference type="InterPro" id="IPR043128">
    <property type="entry name" value="Rev_trsase/Diguanyl_cyclase"/>
</dbReference>
<dbReference type="SUPFAM" id="SSF55073">
    <property type="entry name" value="Nucleotide cyclase"/>
    <property type="match status" value="1"/>
</dbReference>
<dbReference type="SMART" id="SM00267">
    <property type="entry name" value="GGDEF"/>
    <property type="match status" value="1"/>
</dbReference>
<dbReference type="SUPFAM" id="SSF55785">
    <property type="entry name" value="PYP-like sensor domain (PAS domain)"/>
    <property type="match status" value="1"/>
</dbReference>
<dbReference type="NCBIfam" id="TIGR00254">
    <property type="entry name" value="GGDEF"/>
    <property type="match status" value="1"/>
</dbReference>
<dbReference type="NCBIfam" id="TIGR00229">
    <property type="entry name" value="sensory_box"/>
    <property type="match status" value="1"/>
</dbReference>
<comment type="catalytic activity">
    <reaction evidence="2">
        <text>2 GTP = 3',3'-c-di-GMP + 2 diphosphate</text>
        <dbReference type="Rhea" id="RHEA:24898"/>
        <dbReference type="ChEBI" id="CHEBI:33019"/>
        <dbReference type="ChEBI" id="CHEBI:37565"/>
        <dbReference type="ChEBI" id="CHEBI:58805"/>
        <dbReference type="EC" id="2.7.7.65"/>
    </reaction>
</comment>
<feature type="domain" description="GGDEF" evidence="5">
    <location>
        <begin position="204"/>
        <end position="338"/>
    </location>
</feature>
<dbReference type="InterPro" id="IPR029787">
    <property type="entry name" value="Nucleotide_cyclase"/>
</dbReference>
<dbReference type="AlphaFoldDB" id="A0A918NXH8"/>
<dbReference type="Proteomes" id="UP000645257">
    <property type="component" value="Unassembled WGS sequence"/>
</dbReference>
<evidence type="ECO:0000256" key="2">
    <source>
        <dbReference type="ARBA" id="ARBA00034247"/>
    </source>
</evidence>
<dbReference type="InterPro" id="IPR000160">
    <property type="entry name" value="GGDEF_dom"/>
</dbReference>
<gene>
    <name evidence="6" type="ORF">GCM10011289_04350</name>
</gene>
<evidence type="ECO:0000256" key="3">
    <source>
        <dbReference type="SAM" id="Coils"/>
    </source>
</evidence>
<dbReference type="Pfam" id="PF08448">
    <property type="entry name" value="PAS_4"/>
    <property type="match status" value="1"/>
</dbReference>
<protein>
    <recommendedName>
        <fullName evidence="1">diguanylate cyclase</fullName>
        <ecNumber evidence="1">2.7.7.65</ecNumber>
    </recommendedName>
</protein>
<dbReference type="FunFam" id="3.30.70.270:FF:000001">
    <property type="entry name" value="Diguanylate cyclase domain protein"/>
    <property type="match status" value="1"/>
</dbReference>
<keyword evidence="7" id="KW-1185">Reference proteome</keyword>
<dbReference type="InterPro" id="IPR000014">
    <property type="entry name" value="PAS"/>
</dbReference>
<proteinExistence type="predicted"/>
<dbReference type="InterPro" id="IPR050469">
    <property type="entry name" value="Diguanylate_Cyclase"/>
</dbReference>
<organism evidence="6 7">
    <name type="scientific">Paludibacterium paludis</name>
    <dbReference type="NCBI Taxonomy" id="1225769"/>
    <lineage>
        <taxon>Bacteria</taxon>
        <taxon>Pseudomonadati</taxon>
        <taxon>Pseudomonadota</taxon>
        <taxon>Betaproteobacteria</taxon>
        <taxon>Neisseriales</taxon>
        <taxon>Chromobacteriaceae</taxon>
        <taxon>Paludibacterium</taxon>
    </lineage>
</organism>
<dbReference type="CDD" id="cd00130">
    <property type="entry name" value="PAS"/>
    <property type="match status" value="1"/>
</dbReference>
<dbReference type="EMBL" id="BMYX01000001">
    <property type="protein sequence ID" value="GGY04933.1"/>
    <property type="molecule type" value="Genomic_DNA"/>
</dbReference>
<dbReference type="Pfam" id="PF00990">
    <property type="entry name" value="GGDEF"/>
    <property type="match status" value="1"/>
</dbReference>
<dbReference type="Gene3D" id="3.30.450.20">
    <property type="entry name" value="PAS domain"/>
    <property type="match status" value="1"/>
</dbReference>
<dbReference type="GO" id="GO:0052621">
    <property type="term" value="F:diguanylate cyclase activity"/>
    <property type="evidence" value="ECO:0007669"/>
    <property type="project" value="UniProtKB-EC"/>
</dbReference>
<evidence type="ECO:0000259" key="5">
    <source>
        <dbReference type="PROSITE" id="PS50887"/>
    </source>
</evidence>
<dbReference type="SMART" id="SM00091">
    <property type="entry name" value="PAS"/>
    <property type="match status" value="1"/>
</dbReference>
<dbReference type="CDD" id="cd01949">
    <property type="entry name" value="GGDEF"/>
    <property type="match status" value="1"/>
</dbReference>
<dbReference type="EC" id="2.7.7.65" evidence="1"/>
<accession>A0A918NXH8</accession>
<dbReference type="PROSITE" id="PS50113">
    <property type="entry name" value="PAC"/>
    <property type="match status" value="1"/>
</dbReference>
<dbReference type="PANTHER" id="PTHR45138:SF9">
    <property type="entry name" value="DIGUANYLATE CYCLASE DGCM-RELATED"/>
    <property type="match status" value="1"/>
</dbReference>
<dbReference type="PANTHER" id="PTHR45138">
    <property type="entry name" value="REGULATORY COMPONENTS OF SENSORY TRANSDUCTION SYSTEM"/>
    <property type="match status" value="1"/>
</dbReference>
<dbReference type="InterPro" id="IPR000700">
    <property type="entry name" value="PAS-assoc_C"/>
</dbReference>
<reference evidence="6" key="1">
    <citation type="journal article" date="2014" name="Int. J. Syst. Evol. Microbiol.">
        <title>Complete genome sequence of Corynebacterium casei LMG S-19264T (=DSM 44701T), isolated from a smear-ripened cheese.</title>
        <authorList>
            <consortium name="US DOE Joint Genome Institute (JGI-PGF)"/>
            <person name="Walter F."/>
            <person name="Albersmeier A."/>
            <person name="Kalinowski J."/>
            <person name="Ruckert C."/>
        </authorList>
    </citation>
    <scope>NUCLEOTIDE SEQUENCE</scope>
    <source>
        <strain evidence="6">KCTC 32182</strain>
    </source>
</reference>
<feature type="coiled-coil region" evidence="3">
    <location>
        <begin position="138"/>
        <end position="169"/>
    </location>
</feature>
<sequence>MKILRNAQRPLVNALRRRYAIFDGLWQRFPDNIFLIRCGDAGRFYVEAINPPLEAMFGMTSEEACGKPIEEVVPADYLPAVLARYQECVASRAPLSYEEIGAADQANPQYWLTIMVPAVDGQGRVEYILGISRDITLIRQAEETLRQANEVLEKRVAERTAALEAANQRLRELAIHDGLTGLYNRRHFFELAEHAFRQTLRSGFDLSVVMVDLDSFKRINDSLGHAAGDLVLREIAGVFRLVMRESDIVGRYGGEEFAVLMSSAGAQEACRLAERLQNAVADSRIQWRDTAIQCTLSAGVAQYSPQCDASLDALIERADVALFEAKSRGRNCIVVSRPDTSLCSSRELFS</sequence>
<name>A0A918NXH8_9NEIS</name>
<dbReference type="RefSeq" id="WP_189530641.1">
    <property type="nucleotide sequence ID" value="NZ_BMYX01000001.1"/>
</dbReference>
<dbReference type="Gene3D" id="3.30.70.270">
    <property type="match status" value="1"/>
</dbReference>
<evidence type="ECO:0000259" key="4">
    <source>
        <dbReference type="PROSITE" id="PS50113"/>
    </source>
</evidence>
<dbReference type="InterPro" id="IPR035965">
    <property type="entry name" value="PAS-like_dom_sf"/>
</dbReference>
<evidence type="ECO:0000313" key="7">
    <source>
        <dbReference type="Proteomes" id="UP000645257"/>
    </source>
</evidence>
<reference evidence="6" key="2">
    <citation type="submission" date="2020-09" db="EMBL/GenBank/DDBJ databases">
        <authorList>
            <person name="Sun Q."/>
            <person name="Kim S."/>
        </authorList>
    </citation>
    <scope>NUCLEOTIDE SEQUENCE</scope>
    <source>
        <strain evidence="6">KCTC 32182</strain>
    </source>
</reference>
<dbReference type="PROSITE" id="PS50887">
    <property type="entry name" value="GGDEF"/>
    <property type="match status" value="1"/>
</dbReference>
<evidence type="ECO:0000256" key="1">
    <source>
        <dbReference type="ARBA" id="ARBA00012528"/>
    </source>
</evidence>
<comment type="caution">
    <text evidence="6">The sequence shown here is derived from an EMBL/GenBank/DDBJ whole genome shotgun (WGS) entry which is preliminary data.</text>
</comment>
<keyword evidence="3" id="KW-0175">Coiled coil</keyword>
<feature type="domain" description="PAC" evidence="4">
    <location>
        <begin position="96"/>
        <end position="147"/>
    </location>
</feature>